<feature type="region of interest" description="Disordered" evidence="1">
    <location>
        <begin position="26"/>
        <end position="58"/>
    </location>
</feature>
<evidence type="ECO:0000313" key="3">
    <source>
        <dbReference type="Proteomes" id="UP000824120"/>
    </source>
</evidence>
<dbReference type="EMBL" id="JACXVP010000005">
    <property type="protein sequence ID" value="KAG5605784.1"/>
    <property type="molecule type" value="Genomic_DNA"/>
</dbReference>
<accession>A0A9J5Z1D5</accession>
<dbReference type="AlphaFoldDB" id="A0A9J5Z1D5"/>
<dbReference type="Proteomes" id="UP000824120">
    <property type="component" value="Chromosome 5"/>
</dbReference>
<reference evidence="2 3" key="1">
    <citation type="submission" date="2020-09" db="EMBL/GenBank/DDBJ databases">
        <title>De no assembly of potato wild relative species, Solanum commersonii.</title>
        <authorList>
            <person name="Cho K."/>
        </authorList>
    </citation>
    <scope>NUCLEOTIDE SEQUENCE [LARGE SCALE GENOMIC DNA]</scope>
    <source>
        <strain evidence="2">LZ3.2</strain>
        <tissue evidence="2">Leaf</tissue>
    </source>
</reference>
<keyword evidence="3" id="KW-1185">Reference proteome</keyword>
<comment type="caution">
    <text evidence="2">The sequence shown here is derived from an EMBL/GenBank/DDBJ whole genome shotgun (WGS) entry which is preliminary data.</text>
</comment>
<gene>
    <name evidence="2" type="ORF">H5410_027276</name>
</gene>
<organism evidence="2 3">
    <name type="scientific">Solanum commersonii</name>
    <name type="common">Commerson's wild potato</name>
    <name type="synonym">Commerson's nightshade</name>
    <dbReference type="NCBI Taxonomy" id="4109"/>
    <lineage>
        <taxon>Eukaryota</taxon>
        <taxon>Viridiplantae</taxon>
        <taxon>Streptophyta</taxon>
        <taxon>Embryophyta</taxon>
        <taxon>Tracheophyta</taxon>
        <taxon>Spermatophyta</taxon>
        <taxon>Magnoliopsida</taxon>
        <taxon>eudicotyledons</taxon>
        <taxon>Gunneridae</taxon>
        <taxon>Pentapetalae</taxon>
        <taxon>asterids</taxon>
        <taxon>lamiids</taxon>
        <taxon>Solanales</taxon>
        <taxon>Solanaceae</taxon>
        <taxon>Solanoideae</taxon>
        <taxon>Solaneae</taxon>
        <taxon>Solanum</taxon>
    </lineage>
</organism>
<protein>
    <submittedName>
        <fullName evidence="2">Uncharacterized protein</fullName>
    </submittedName>
</protein>
<proteinExistence type="predicted"/>
<name>A0A9J5Z1D5_SOLCO</name>
<evidence type="ECO:0000313" key="2">
    <source>
        <dbReference type="EMBL" id="KAG5605784.1"/>
    </source>
</evidence>
<sequence>MAIQLTYMNILNRNNKFTAVTGNLLEYTPSPEQSPRQEKSSMPTRRIGSPPLNSVNFPILSKPTPTKNSFKKLASGIIIEEKALLLNLEKARWIKLGDSNTKHFSALQAVDKSIMRRGPTLPLEKQTTLCVEVTDQEIIDSLGCIDKVGPVIHNDVLLAVKEFFHTGKLYRAINCTTTTLTSLFVNLQFYNHVFNVWDKHDG</sequence>
<evidence type="ECO:0000256" key="1">
    <source>
        <dbReference type="SAM" id="MobiDB-lite"/>
    </source>
</evidence>